<organism evidence="1 2">
    <name type="scientific">Sulfurimonas sediminis</name>
    <dbReference type="NCBI Taxonomy" id="2590020"/>
    <lineage>
        <taxon>Bacteria</taxon>
        <taxon>Pseudomonadati</taxon>
        <taxon>Campylobacterota</taxon>
        <taxon>Epsilonproteobacteria</taxon>
        <taxon>Campylobacterales</taxon>
        <taxon>Sulfurimonadaceae</taxon>
        <taxon>Sulfurimonas</taxon>
    </lineage>
</organism>
<evidence type="ECO:0000313" key="2">
    <source>
        <dbReference type="Proteomes" id="UP000593719"/>
    </source>
</evidence>
<dbReference type="Proteomes" id="UP000593719">
    <property type="component" value="Chromosome"/>
</dbReference>
<evidence type="ECO:0000313" key="1">
    <source>
        <dbReference type="EMBL" id="QOP43575.1"/>
    </source>
</evidence>
<dbReference type="RefSeq" id="WP_193151853.1">
    <property type="nucleotide sequence ID" value="NZ_CP041235.1"/>
</dbReference>
<keyword evidence="2" id="KW-1185">Reference proteome</keyword>
<dbReference type="KEGG" id="ssei:FJR45_06255"/>
<dbReference type="EMBL" id="CP041235">
    <property type="protein sequence ID" value="QOP43575.1"/>
    <property type="molecule type" value="Genomic_DNA"/>
</dbReference>
<gene>
    <name evidence="1" type="ORF">FJR45_06255</name>
</gene>
<accession>A0A7M1B1S5</accession>
<dbReference type="AlphaFoldDB" id="A0A7M1B1S5"/>
<sequence>MQISQNMQSYIQDLKSLSEVTNFKNLNKGDKAFELIYQKAQDAKIDLSNAKEFLSSLSDRELSTIQKNKSLADPINVANVSQEGAYNLLVHGYEDIDYNGDGVTEIGITKSFGILPQEASHEFREKFINTLKEMEKNGASEFDIGVSTIITLGSFSLMKTAKQQYDEDPAMQALMKEHGVDKFIVKTPTFDDNYIAQLKDKLEHPKGGAYISPEAMKSMQFFFKTYDKVSQNYDKNLAKANQEVQQKAETTKVALEKTIPKHESRYETLLKMNFDNMNEVERAEFSHLSANRPLEFLSDEANKALAKSLEGKSDEEKGQIKSIISLEFTTSIKMNDKGNIIHGARDFSKKNHDEVVSKLNKFIDNFYKGGGVDTIGTIDVLKDFLTLYTDDKQTQKVQNATLKDLLQKQSA</sequence>
<protein>
    <submittedName>
        <fullName evidence="1">Uncharacterized protein</fullName>
    </submittedName>
</protein>
<name>A0A7M1B1S5_9BACT</name>
<proteinExistence type="predicted"/>
<reference evidence="1 2" key="1">
    <citation type="submission" date="2019-06" db="EMBL/GenBank/DDBJ databases">
        <title>Sulfurimonas gotlandica sp. nov., a chemoautotrophic and psychrotolerant epsilonproteobacterium isolated from a pelagic redoxcline, and an emended description of the genus Sulfurimonas.</title>
        <authorList>
            <person name="Wang S."/>
            <person name="Jiang L."/>
            <person name="Shao Z."/>
        </authorList>
    </citation>
    <scope>NUCLEOTIDE SEQUENCE [LARGE SCALE GENOMIC DNA]</scope>
    <source>
        <strain evidence="1 2">S2-6</strain>
    </source>
</reference>